<dbReference type="AlphaFoldDB" id="A3K9B3"/>
<accession>A3K9B3</accession>
<dbReference type="Proteomes" id="UP000005713">
    <property type="component" value="Unassembled WGS sequence"/>
</dbReference>
<evidence type="ECO:0000313" key="2">
    <source>
        <dbReference type="EMBL" id="EBA06285.1"/>
    </source>
</evidence>
<evidence type="ECO:0000256" key="1">
    <source>
        <dbReference type="SAM" id="Phobius"/>
    </source>
</evidence>
<evidence type="ECO:0000313" key="3">
    <source>
        <dbReference type="Proteomes" id="UP000005713"/>
    </source>
</evidence>
<sequence>MEEALTSYKRREQALRRKHERMARGYVTKLDKKTGNYVQVPVGQSGGMGLRLMLLAAAAFIAFKTLVLTFIGVGAYQAHVDTLAGGSTFEQVGAWLMQIDPLTAKLAEFGSLLVS</sequence>
<name>A3K9B3_SAGS3</name>
<keyword evidence="1" id="KW-0472">Membrane</keyword>
<keyword evidence="3" id="KW-1185">Reference proteome</keyword>
<feature type="transmembrane region" description="Helical" evidence="1">
    <location>
        <begin position="52"/>
        <end position="76"/>
    </location>
</feature>
<organism evidence="2 3">
    <name type="scientific">Sagittula stellata (strain ATCC 700073 / DSM 11524 / E-37)</name>
    <dbReference type="NCBI Taxonomy" id="388399"/>
    <lineage>
        <taxon>Bacteria</taxon>
        <taxon>Pseudomonadati</taxon>
        <taxon>Pseudomonadota</taxon>
        <taxon>Alphaproteobacteria</taxon>
        <taxon>Rhodobacterales</taxon>
        <taxon>Roseobacteraceae</taxon>
        <taxon>Sagittula</taxon>
    </lineage>
</organism>
<dbReference type="OrthoDB" id="7866534at2"/>
<comment type="caution">
    <text evidence="2">The sequence shown here is derived from an EMBL/GenBank/DDBJ whole genome shotgun (WGS) entry which is preliminary data.</text>
</comment>
<keyword evidence="1" id="KW-1133">Transmembrane helix</keyword>
<dbReference type="RefSeq" id="WP_005862922.1">
    <property type="nucleotide sequence ID" value="NZ_AAYA01000017.1"/>
</dbReference>
<proteinExistence type="predicted"/>
<dbReference type="EMBL" id="AAYA01000017">
    <property type="protein sequence ID" value="EBA06285.1"/>
    <property type="molecule type" value="Genomic_DNA"/>
</dbReference>
<keyword evidence="1" id="KW-0812">Transmembrane</keyword>
<gene>
    <name evidence="2" type="ORF">SSE37_15421</name>
</gene>
<protein>
    <submittedName>
        <fullName evidence="2">Uncharacterized protein</fullName>
    </submittedName>
</protein>
<reference evidence="2 3" key="1">
    <citation type="submission" date="2006-06" db="EMBL/GenBank/DDBJ databases">
        <authorList>
            <person name="Moran M.A."/>
            <person name="Ferriera S."/>
            <person name="Johnson J."/>
            <person name="Kravitz S."/>
            <person name="Beeson K."/>
            <person name="Sutton G."/>
            <person name="Rogers Y.-H."/>
            <person name="Friedman R."/>
            <person name="Frazier M."/>
            <person name="Venter J.C."/>
        </authorList>
    </citation>
    <scope>NUCLEOTIDE SEQUENCE [LARGE SCALE GENOMIC DNA]</scope>
    <source>
        <strain evidence="2 3">E-37</strain>
    </source>
</reference>